<sequence length="122" mass="13607">MIFKWFSESCEVPADWKLAKVVSVFKKGKKEDSRNYRPVNLTKLPGKAMEKIILKGLEGTLSKAADDTKLGGAVDSLEGREALQRDLDKLEDLAITNHMKLNKGKDSAPGLEQPWMFVQTGE</sequence>
<comment type="caution">
    <text evidence="1">The sequence shown here is derived from an EMBL/GenBank/DDBJ whole genome shotgun (WGS) entry which is preliminary data.</text>
</comment>
<gene>
    <name evidence="1" type="ORF">WISP_109194</name>
</gene>
<dbReference type="Proteomes" id="UP001145742">
    <property type="component" value="Unassembled WGS sequence"/>
</dbReference>
<reference evidence="1" key="1">
    <citation type="submission" date="2019-10" db="EMBL/GenBank/DDBJ databases">
        <authorList>
            <person name="Soares A.E.R."/>
            <person name="Aleixo A."/>
            <person name="Schneider P."/>
            <person name="Miyaki C.Y."/>
            <person name="Schneider M.P."/>
            <person name="Mello C."/>
            <person name="Vasconcelos A.T.R."/>
        </authorList>
    </citation>
    <scope>NUCLEOTIDE SEQUENCE</scope>
    <source>
        <tissue evidence="1">Muscle</tissue>
    </source>
</reference>
<keyword evidence="2" id="KW-1185">Reference proteome</keyword>
<dbReference type="EMBL" id="WHWB01034412">
    <property type="protein sequence ID" value="KAJ7410325.1"/>
    <property type="molecule type" value="Genomic_DNA"/>
</dbReference>
<evidence type="ECO:0000313" key="1">
    <source>
        <dbReference type="EMBL" id="KAJ7410325.1"/>
    </source>
</evidence>
<name>A0ABQ9CW62_9PASS</name>
<protein>
    <recommendedName>
        <fullName evidence="3">Rna-directed dna polymerase from mobile element jockey-like</fullName>
    </recommendedName>
</protein>
<accession>A0ABQ9CW62</accession>
<organism evidence="1 2">
    <name type="scientific">Willisornis vidua</name>
    <name type="common">Xingu scale-backed antbird</name>
    <dbReference type="NCBI Taxonomy" id="1566151"/>
    <lineage>
        <taxon>Eukaryota</taxon>
        <taxon>Metazoa</taxon>
        <taxon>Chordata</taxon>
        <taxon>Craniata</taxon>
        <taxon>Vertebrata</taxon>
        <taxon>Euteleostomi</taxon>
        <taxon>Archelosauria</taxon>
        <taxon>Archosauria</taxon>
        <taxon>Dinosauria</taxon>
        <taxon>Saurischia</taxon>
        <taxon>Theropoda</taxon>
        <taxon>Coelurosauria</taxon>
        <taxon>Aves</taxon>
        <taxon>Neognathae</taxon>
        <taxon>Neoaves</taxon>
        <taxon>Telluraves</taxon>
        <taxon>Australaves</taxon>
        <taxon>Passeriformes</taxon>
        <taxon>Thamnophilidae</taxon>
        <taxon>Willisornis</taxon>
    </lineage>
</organism>
<dbReference type="PANTHER" id="PTHR33332">
    <property type="entry name" value="REVERSE TRANSCRIPTASE DOMAIN-CONTAINING PROTEIN"/>
    <property type="match status" value="1"/>
</dbReference>
<evidence type="ECO:0008006" key="3">
    <source>
        <dbReference type="Google" id="ProtNLM"/>
    </source>
</evidence>
<evidence type="ECO:0000313" key="2">
    <source>
        <dbReference type="Proteomes" id="UP001145742"/>
    </source>
</evidence>
<proteinExistence type="predicted"/>